<dbReference type="EMBL" id="WFLN01000007">
    <property type="protein sequence ID" value="KAB8029939.1"/>
    <property type="molecule type" value="Genomic_DNA"/>
</dbReference>
<accession>A0A833N3J8</accession>
<name>A0A833N3J8_9BACT</name>
<dbReference type="Pfam" id="PF00702">
    <property type="entry name" value="Hydrolase"/>
    <property type="match status" value="1"/>
</dbReference>
<reference evidence="1 2" key="1">
    <citation type="submission" date="2019-10" db="EMBL/GenBank/DDBJ databases">
        <title>New genus of Silvanigrellaceae.</title>
        <authorList>
            <person name="Pitt A."/>
            <person name="Hahn M.W."/>
        </authorList>
    </citation>
    <scope>NUCLEOTIDE SEQUENCE [LARGE SCALE GENOMIC DNA]</scope>
    <source>
        <strain evidence="1 2">33A1-SZDP</strain>
    </source>
</reference>
<dbReference type="Proteomes" id="UP000442694">
    <property type="component" value="Unassembled WGS sequence"/>
</dbReference>
<dbReference type="Gene3D" id="3.40.50.1000">
    <property type="entry name" value="HAD superfamily/HAD-like"/>
    <property type="match status" value="1"/>
</dbReference>
<dbReference type="GO" id="GO:0016787">
    <property type="term" value="F:hydrolase activity"/>
    <property type="evidence" value="ECO:0007669"/>
    <property type="project" value="UniProtKB-KW"/>
</dbReference>
<gene>
    <name evidence="1" type="ORF">GCL57_10410</name>
</gene>
<dbReference type="SFLD" id="SFLDS00003">
    <property type="entry name" value="Haloacid_Dehalogenase"/>
    <property type="match status" value="1"/>
</dbReference>
<dbReference type="AlphaFoldDB" id="A0A833N3J8"/>
<comment type="caution">
    <text evidence="1">The sequence shown here is derived from an EMBL/GenBank/DDBJ whole genome shotgun (WGS) entry which is preliminary data.</text>
</comment>
<dbReference type="RefSeq" id="WP_152213281.1">
    <property type="nucleotide sequence ID" value="NZ_WFLN01000007.1"/>
</dbReference>
<dbReference type="SFLD" id="SFLDG01129">
    <property type="entry name" value="C1.5:_HAD__Beta-PGM__Phosphata"/>
    <property type="match status" value="1"/>
</dbReference>
<organism evidence="1 2">
    <name type="scientific">Fluviispira multicolorata</name>
    <dbReference type="NCBI Taxonomy" id="2654512"/>
    <lineage>
        <taxon>Bacteria</taxon>
        <taxon>Pseudomonadati</taxon>
        <taxon>Bdellovibrionota</taxon>
        <taxon>Oligoflexia</taxon>
        <taxon>Silvanigrellales</taxon>
        <taxon>Silvanigrellaceae</taxon>
        <taxon>Fluviispira</taxon>
    </lineage>
</organism>
<evidence type="ECO:0000313" key="2">
    <source>
        <dbReference type="Proteomes" id="UP000442694"/>
    </source>
</evidence>
<dbReference type="InterPro" id="IPR036412">
    <property type="entry name" value="HAD-like_sf"/>
</dbReference>
<dbReference type="Gene3D" id="1.10.150.240">
    <property type="entry name" value="Putative phosphatase, domain 2"/>
    <property type="match status" value="1"/>
</dbReference>
<keyword evidence="1" id="KW-0378">Hydrolase</keyword>
<dbReference type="InterPro" id="IPR023214">
    <property type="entry name" value="HAD_sf"/>
</dbReference>
<sequence length="289" mass="33217">MLWPAVSASDLIELVVEFNEENYKNCLKTNGYAGFVFFDIGSVLLDLDWDVSFQAYENLLPEGSKFNYSNTFKLLRENSVLQNWCTGQIGAFDYAQSFMHALKKTSKLQDDYHFSAFEIKKADSFVVGSLRPSVLELAKKLKDLNFGIGVLSNATTWHEVVIEKRLPVRDIFDVCIFSQDLGCEKPEQKIYEIAQSEAERFVQKRFNATLHFKDIYFIDDTPSNVKAARAMNWNASLVLLFNEHILEQISKNKLSEIQIIEASHKRDNLIFGQDAAKRVEKIFERIVTL</sequence>
<evidence type="ECO:0000313" key="1">
    <source>
        <dbReference type="EMBL" id="KAB8029939.1"/>
    </source>
</evidence>
<proteinExistence type="predicted"/>
<dbReference type="PANTHER" id="PTHR43611">
    <property type="entry name" value="ALPHA-D-GLUCOSE 1-PHOSPHATE PHOSPHATASE"/>
    <property type="match status" value="1"/>
</dbReference>
<keyword evidence="2" id="KW-1185">Reference proteome</keyword>
<protein>
    <submittedName>
        <fullName evidence="1">HAD hydrolase-like protein</fullName>
    </submittedName>
</protein>
<dbReference type="PANTHER" id="PTHR43611:SF3">
    <property type="entry name" value="FLAVIN MONONUCLEOTIDE HYDROLASE 1, CHLOROPLATIC"/>
    <property type="match status" value="1"/>
</dbReference>
<dbReference type="SUPFAM" id="SSF56784">
    <property type="entry name" value="HAD-like"/>
    <property type="match status" value="1"/>
</dbReference>
<dbReference type="InterPro" id="IPR023198">
    <property type="entry name" value="PGP-like_dom2"/>
</dbReference>